<protein>
    <recommendedName>
        <fullName evidence="4">Oligosaccharide repeat unit polymerase</fullName>
    </recommendedName>
</protein>
<dbReference type="Proteomes" id="UP000237440">
    <property type="component" value="Unassembled WGS sequence"/>
</dbReference>
<reference evidence="3" key="1">
    <citation type="submission" date="2017-02" db="EMBL/GenBank/DDBJ databases">
        <authorList>
            <person name="Furmanczyk E.M."/>
        </authorList>
    </citation>
    <scope>NUCLEOTIDE SEQUENCE [LARGE SCALE GENOMIC DNA]</scope>
    <source>
        <strain evidence="3">AP3_22</strain>
    </source>
</reference>
<proteinExistence type="predicted"/>
<evidence type="ECO:0008006" key="4">
    <source>
        <dbReference type="Google" id="ProtNLM"/>
    </source>
</evidence>
<feature type="transmembrane region" description="Helical" evidence="1">
    <location>
        <begin position="404"/>
        <end position="421"/>
    </location>
</feature>
<sequence length="426" mass="48372">MRTLIYIFLPFFFLISALCNGNYYFYYISLMATLISCLYFARDINSKIILYFILGYYGISLLNISNYRGFITDEGMYAFHLFLGAFAITNLLLSIKIPTRYPPLEKVKTVRNGTFQALLLAHLAVAYAALGLVLVTTGNIFLNQDLRFNIPAWLGYVIRSPLPIIPILYFLPYSQRRKLFLFALISLPSVFIGARGTAVSFIASYALLVMIGLINRRTRESIKKSTLRSKKFLKIFGFSSLAFFITIASGFYIRRYNSQTWSSAGDIAQQYFQSDSIFVFIILPFYLAFKETTGLANQIINNNLELVSNIFFSDFYTLLPGNHDAAGKLFGDEIGRIGGGGLTPGIVGGLFLDFKYYGIIGMIILATILTRSYAATVKNPKYAAVYSILVFQFIHLFHRGFPKPEYLTFIIIAFFYTFFFLRKNNA</sequence>
<gene>
    <name evidence="2" type="ORF">B0D71_12030</name>
</gene>
<evidence type="ECO:0000313" key="3">
    <source>
        <dbReference type="Proteomes" id="UP000237440"/>
    </source>
</evidence>
<evidence type="ECO:0000313" key="2">
    <source>
        <dbReference type="EMBL" id="POF42167.1"/>
    </source>
</evidence>
<feature type="transmembrane region" description="Helical" evidence="1">
    <location>
        <begin position="235"/>
        <end position="253"/>
    </location>
</feature>
<evidence type="ECO:0000256" key="1">
    <source>
        <dbReference type="SAM" id="Phobius"/>
    </source>
</evidence>
<feature type="transmembrane region" description="Helical" evidence="1">
    <location>
        <begin position="354"/>
        <end position="370"/>
    </location>
</feature>
<organism evidence="2 3">
    <name type="scientific">Pseudomonas laurylsulfativorans</name>
    <dbReference type="NCBI Taxonomy" id="1943631"/>
    <lineage>
        <taxon>Bacteria</taxon>
        <taxon>Pseudomonadati</taxon>
        <taxon>Pseudomonadota</taxon>
        <taxon>Gammaproteobacteria</taxon>
        <taxon>Pseudomonadales</taxon>
        <taxon>Pseudomonadaceae</taxon>
        <taxon>Pseudomonas</taxon>
    </lineage>
</organism>
<feature type="transmembrane region" description="Helical" evidence="1">
    <location>
        <begin position="153"/>
        <end position="172"/>
    </location>
</feature>
<dbReference type="AlphaFoldDB" id="A0A2S3VQE5"/>
<name>A0A2S3VQE5_9PSED</name>
<accession>A0A2S3VQE5</accession>
<feature type="transmembrane region" description="Helical" evidence="1">
    <location>
        <begin position="117"/>
        <end position="141"/>
    </location>
</feature>
<dbReference type="EMBL" id="MUJK01000003">
    <property type="protein sequence ID" value="POF42167.1"/>
    <property type="molecule type" value="Genomic_DNA"/>
</dbReference>
<feature type="transmembrane region" description="Helical" evidence="1">
    <location>
        <begin position="77"/>
        <end position="97"/>
    </location>
</feature>
<feature type="transmembrane region" description="Helical" evidence="1">
    <location>
        <begin position="382"/>
        <end position="398"/>
    </location>
</feature>
<keyword evidence="3" id="KW-1185">Reference proteome</keyword>
<feature type="transmembrane region" description="Helical" evidence="1">
    <location>
        <begin position="48"/>
        <end position="65"/>
    </location>
</feature>
<comment type="caution">
    <text evidence="2">The sequence shown here is derived from an EMBL/GenBank/DDBJ whole genome shotgun (WGS) entry which is preliminary data.</text>
</comment>
<feature type="transmembrane region" description="Helical" evidence="1">
    <location>
        <begin position="192"/>
        <end position="214"/>
    </location>
</feature>
<feature type="transmembrane region" description="Helical" evidence="1">
    <location>
        <begin position="7"/>
        <end position="28"/>
    </location>
</feature>
<keyword evidence="1" id="KW-1133">Transmembrane helix</keyword>
<keyword evidence="1" id="KW-0812">Transmembrane</keyword>
<keyword evidence="1" id="KW-0472">Membrane</keyword>